<keyword evidence="3 6" id="KW-0732">Signal</keyword>
<evidence type="ECO:0000256" key="5">
    <source>
        <dbReference type="ARBA" id="ARBA00023237"/>
    </source>
</evidence>
<keyword evidence="10" id="KW-1185">Reference proteome</keyword>
<dbReference type="Gene3D" id="1.25.40.390">
    <property type="match status" value="1"/>
</dbReference>
<feature type="chain" id="PRO_5010295236" evidence="6">
    <location>
        <begin position="24"/>
        <end position="595"/>
    </location>
</feature>
<dbReference type="Pfam" id="PF07980">
    <property type="entry name" value="SusD_RagB"/>
    <property type="match status" value="1"/>
</dbReference>
<evidence type="ECO:0000256" key="6">
    <source>
        <dbReference type="SAM" id="SignalP"/>
    </source>
</evidence>
<organism evidence="9 10">
    <name type="scientific">Arsenicibacter rosenii</name>
    <dbReference type="NCBI Taxonomy" id="1750698"/>
    <lineage>
        <taxon>Bacteria</taxon>
        <taxon>Pseudomonadati</taxon>
        <taxon>Bacteroidota</taxon>
        <taxon>Cytophagia</taxon>
        <taxon>Cytophagales</taxon>
        <taxon>Spirosomataceae</taxon>
        <taxon>Arsenicibacter</taxon>
    </lineage>
</organism>
<reference evidence="9 10" key="1">
    <citation type="submission" date="2016-10" db="EMBL/GenBank/DDBJ databases">
        <title>Arsenicibacter rosenii gen. nov., sp. nov., an efficient arsenic-methylating bacterium isolated from an arsenic-contaminated paddy soil.</title>
        <authorList>
            <person name="Huang K."/>
        </authorList>
    </citation>
    <scope>NUCLEOTIDE SEQUENCE [LARGE SCALE GENOMIC DNA]</scope>
    <source>
        <strain evidence="9 10">SM-1</strain>
    </source>
</reference>
<protein>
    <submittedName>
        <fullName evidence="9">RagB/SusD family nutrient uptake outer membrane protein</fullName>
    </submittedName>
</protein>
<keyword evidence="5" id="KW-0998">Cell outer membrane</keyword>
<dbReference type="AlphaFoldDB" id="A0A1S2VRI2"/>
<name>A0A1S2VRI2_9BACT</name>
<evidence type="ECO:0000256" key="3">
    <source>
        <dbReference type="ARBA" id="ARBA00022729"/>
    </source>
</evidence>
<feature type="domain" description="SusD-like N-terminal" evidence="8">
    <location>
        <begin position="101"/>
        <end position="232"/>
    </location>
</feature>
<evidence type="ECO:0000313" key="9">
    <source>
        <dbReference type="EMBL" id="OIN60856.1"/>
    </source>
</evidence>
<dbReference type="RefSeq" id="WP_071501360.1">
    <property type="nucleotide sequence ID" value="NZ_MORL01000001.1"/>
</dbReference>
<dbReference type="EMBL" id="MORL01000001">
    <property type="protein sequence ID" value="OIN60856.1"/>
    <property type="molecule type" value="Genomic_DNA"/>
</dbReference>
<evidence type="ECO:0000256" key="4">
    <source>
        <dbReference type="ARBA" id="ARBA00023136"/>
    </source>
</evidence>
<dbReference type="GO" id="GO:0009279">
    <property type="term" value="C:cell outer membrane"/>
    <property type="evidence" value="ECO:0007669"/>
    <property type="project" value="UniProtKB-SubCell"/>
</dbReference>
<sequence length="595" mass="65402">MKRLSLRLLASCLVLISATNACNKEYLEIGALGSTSETTLANKAGVKGLLTGAYSLLDGWGVPNTTYYFVGVSNWIFGGVTSDDAHTGTQASALPPMEAVESYNYDASMAPFNNKWMVLYAGVQRANDVLRVLAQTTDPSLTAEEAKQIKAEATFLRAVYHFEAAKLWENIPYLDETVSYANSNYNVANTTSPWPKLEADFKFAADNLSATKTEVGRANSWAAKAFLAKTYMFQDKYTEAKAILTDIIANGVTASGAKYALVNYADNFNPSKKNGPESVFAVQMSVADSYQNGNYGDALNFPMGGPATCCGAYQPSFSLVNSYKTDPATGLPLIDTFNDSDIANDQNIESSAPFTPYQGTLDARLDWTVGRRGIPYLDWGVHPGKAWIRVQAVAGPYSPIKTIYYQAQAATTSAFSRWTSNNYTMIRFADVLLWAAECEVEIGSLAQAQTYVNMVRARAANQAGWVKKYVDNTAPLKGFTNEPAANYKVGLYTTEFTTKGKDFAREAVRFERKLELAMEGHRFFDLRRWDNGTGYMANTLNAYVKHETSIPGYDFTYMKGATFKKGKNEIYPIPQAQIDLSVVNGTSVLKQNTGY</sequence>
<gene>
    <name evidence="9" type="ORF">BLX24_01800</name>
</gene>
<dbReference type="InterPro" id="IPR033985">
    <property type="entry name" value="SusD-like_N"/>
</dbReference>
<dbReference type="SUPFAM" id="SSF48452">
    <property type="entry name" value="TPR-like"/>
    <property type="match status" value="1"/>
</dbReference>
<evidence type="ECO:0000256" key="1">
    <source>
        <dbReference type="ARBA" id="ARBA00004442"/>
    </source>
</evidence>
<proteinExistence type="inferred from homology"/>
<evidence type="ECO:0000256" key="2">
    <source>
        <dbReference type="ARBA" id="ARBA00006275"/>
    </source>
</evidence>
<evidence type="ECO:0000259" key="8">
    <source>
        <dbReference type="Pfam" id="PF14322"/>
    </source>
</evidence>
<dbReference type="Pfam" id="PF14322">
    <property type="entry name" value="SusD-like_3"/>
    <property type="match status" value="1"/>
</dbReference>
<comment type="similarity">
    <text evidence="2">Belongs to the SusD family.</text>
</comment>
<comment type="caution">
    <text evidence="9">The sequence shown here is derived from an EMBL/GenBank/DDBJ whole genome shotgun (WGS) entry which is preliminary data.</text>
</comment>
<feature type="signal peptide" evidence="6">
    <location>
        <begin position="1"/>
        <end position="23"/>
    </location>
</feature>
<dbReference type="InterPro" id="IPR011990">
    <property type="entry name" value="TPR-like_helical_dom_sf"/>
</dbReference>
<evidence type="ECO:0000313" key="10">
    <source>
        <dbReference type="Proteomes" id="UP000181790"/>
    </source>
</evidence>
<feature type="domain" description="RagB/SusD" evidence="7">
    <location>
        <begin position="276"/>
        <end position="595"/>
    </location>
</feature>
<dbReference type="OrthoDB" id="9792139at2"/>
<evidence type="ECO:0000259" key="7">
    <source>
        <dbReference type="Pfam" id="PF07980"/>
    </source>
</evidence>
<dbReference type="InterPro" id="IPR012944">
    <property type="entry name" value="SusD_RagB_dom"/>
</dbReference>
<dbReference type="Proteomes" id="UP000181790">
    <property type="component" value="Unassembled WGS sequence"/>
</dbReference>
<accession>A0A1S2VRI2</accession>
<keyword evidence="4" id="KW-0472">Membrane</keyword>
<comment type="subcellular location">
    <subcellularLocation>
        <location evidence="1">Cell outer membrane</location>
    </subcellularLocation>
</comment>